<dbReference type="Proteomes" id="UP000017081">
    <property type="component" value="Unassembled WGS sequence"/>
</dbReference>
<dbReference type="InterPro" id="IPR028431">
    <property type="entry name" value="NADP_DH_HndA-like"/>
</dbReference>
<keyword evidence="1" id="KW-0479">Metal-binding</keyword>
<keyword evidence="5" id="KW-1185">Reference proteome</keyword>
<dbReference type="InterPro" id="IPR036249">
    <property type="entry name" value="Thioredoxin-like_sf"/>
</dbReference>
<dbReference type="PANTHER" id="PTHR43342">
    <property type="entry name" value="NADH-QUINONE OXIDOREDUCTASE, E SUBUNIT"/>
    <property type="match status" value="1"/>
</dbReference>
<dbReference type="GO" id="GO:0046872">
    <property type="term" value="F:metal ion binding"/>
    <property type="evidence" value="ECO:0007669"/>
    <property type="project" value="UniProtKB-KW"/>
</dbReference>
<dbReference type="InterPro" id="IPR041921">
    <property type="entry name" value="NuoE_N"/>
</dbReference>
<evidence type="ECO:0000256" key="2">
    <source>
        <dbReference type="ARBA" id="ARBA00023004"/>
    </source>
</evidence>
<protein>
    <submittedName>
        <fullName evidence="4">Uncharacterized protein</fullName>
    </submittedName>
</protein>
<gene>
    <name evidence="4" type="ORF">HMPREF0202_01626</name>
</gene>
<dbReference type="CDD" id="cd02980">
    <property type="entry name" value="TRX_Fd_family"/>
    <property type="match status" value="1"/>
</dbReference>
<reference evidence="4 5" key="1">
    <citation type="submission" date="2013-08" db="EMBL/GenBank/DDBJ databases">
        <authorList>
            <person name="Weinstock G."/>
            <person name="Sodergren E."/>
            <person name="Wylie T."/>
            <person name="Fulton L."/>
            <person name="Fulton R."/>
            <person name="Fronick C."/>
            <person name="O'Laughlin M."/>
            <person name="Godfrey J."/>
            <person name="Miner T."/>
            <person name="Herter B."/>
            <person name="Appelbaum E."/>
            <person name="Cordes M."/>
            <person name="Lek S."/>
            <person name="Wollam A."/>
            <person name="Pepin K.H."/>
            <person name="Palsikar V.B."/>
            <person name="Mitreva M."/>
            <person name="Wilson R.K."/>
        </authorList>
    </citation>
    <scope>NUCLEOTIDE SEQUENCE [LARGE SCALE GENOMIC DNA]</scope>
    <source>
        <strain evidence="4 5">ATCC BAA-474</strain>
    </source>
</reference>
<dbReference type="EMBL" id="AXZF01000064">
    <property type="protein sequence ID" value="ERT68467.1"/>
    <property type="molecule type" value="Genomic_DNA"/>
</dbReference>
<sequence length="139" mass="16392">MKEFYQELDNYIENLEDKKNDYKVLSFVVDELGYLPDEVLNYIAKKMDIFPFSLESTIKFYPKLQKARTKNYVQICTGRNCIQPGLKEKLAELKSEVDFPIEERHCLGRCGKGSALKINEEYYSYKTLEELEKLLLNLK</sequence>
<dbReference type="Gene3D" id="3.40.30.10">
    <property type="entry name" value="Glutaredoxin"/>
    <property type="match status" value="1"/>
</dbReference>
<dbReference type="SUPFAM" id="SSF52833">
    <property type="entry name" value="Thioredoxin-like"/>
    <property type="match status" value="1"/>
</dbReference>
<proteinExistence type="predicted"/>
<evidence type="ECO:0000256" key="1">
    <source>
        <dbReference type="ARBA" id="ARBA00022723"/>
    </source>
</evidence>
<evidence type="ECO:0000313" key="5">
    <source>
        <dbReference type="Proteomes" id="UP000017081"/>
    </source>
</evidence>
<dbReference type="Pfam" id="PF01257">
    <property type="entry name" value="2Fe-2S_thioredx"/>
    <property type="match status" value="1"/>
</dbReference>
<organism evidence="4 5">
    <name type="scientific">Cetobacterium somerae ATCC BAA-474</name>
    <dbReference type="NCBI Taxonomy" id="1319815"/>
    <lineage>
        <taxon>Bacteria</taxon>
        <taxon>Fusobacteriati</taxon>
        <taxon>Fusobacteriota</taxon>
        <taxon>Fusobacteriia</taxon>
        <taxon>Fusobacteriales</taxon>
        <taxon>Fusobacteriaceae</taxon>
        <taxon>Cetobacterium</taxon>
    </lineage>
</organism>
<name>U7V9S5_9FUSO</name>
<dbReference type="STRING" id="1319815.HMPREF0202_01626"/>
<accession>U7V9S5</accession>
<dbReference type="Gene3D" id="1.10.10.1590">
    <property type="entry name" value="NADH-quinone oxidoreductase subunit E"/>
    <property type="match status" value="1"/>
</dbReference>
<dbReference type="GO" id="GO:0051536">
    <property type="term" value="F:iron-sulfur cluster binding"/>
    <property type="evidence" value="ECO:0007669"/>
    <property type="project" value="UniProtKB-KW"/>
</dbReference>
<evidence type="ECO:0000256" key="3">
    <source>
        <dbReference type="ARBA" id="ARBA00023014"/>
    </source>
</evidence>
<dbReference type="AlphaFoldDB" id="U7V9S5"/>
<keyword evidence="3" id="KW-0411">Iron-sulfur</keyword>
<dbReference type="PANTHER" id="PTHR43342:SF1">
    <property type="entry name" value="BIFURCATING [FEFE] HYDROGENASE GAMMA SUBUNIT"/>
    <property type="match status" value="1"/>
</dbReference>
<comment type="caution">
    <text evidence="4">The sequence shown here is derived from an EMBL/GenBank/DDBJ whole genome shotgun (WGS) entry which is preliminary data.</text>
</comment>
<dbReference type="HOGENOM" id="CLU_054362_2_1_0"/>
<dbReference type="eggNOG" id="COG1905">
    <property type="taxonomic scope" value="Bacteria"/>
</dbReference>
<evidence type="ECO:0000313" key="4">
    <source>
        <dbReference type="EMBL" id="ERT68467.1"/>
    </source>
</evidence>
<dbReference type="RefSeq" id="WP_023051163.1">
    <property type="nucleotide sequence ID" value="NZ_CP173065.2"/>
</dbReference>
<keyword evidence="2" id="KW-0408">Iron</keyword>